<comment type="similarity">
    <text evidence="2">Belongs to the ribosome-inactivating protein family. Type 1 RIP subfamily.</text>
</comment>
<evidence type="ECO:0000256" key="3">
    <source>
        <dbReference type="ARBA" id="ARBA00012001"/>
    </source>
</evidence>
<dbReference type="GO" id="GO:0090729">
    <property type="term" value="F:toxin activity"/>
    <property type="evidence" value="ECO:0007669"/>
    <property type="project" value="UniProtKB-KW"/>
</dbReference>
<proteinExistence type="inferred from homology"/>
<evidence type="ECO:0000313" key="10">
    <source>
        <dbReference type="EMBL" id="KAK9755749.1"/>
    </source>
</evidence>
<evidence type="ECO:0000256" key="1">
    <source>
        <dbReference type="ARBA" id="ARBA00000237"/>
    </source>
</evidence>
<keyword evidence="11" id="KW-1185">Reference proteome</keyword>
<dbReference type="InterPro" id="IPR036041">
    <property type="entry name" value="Ribosome-inact_prot_sf"/>
</dbReference>
<keyword evidence="5 8" id="KW-0378">Hydrolase</keyword>
<feature type="chain" id="PRO_5043351497" description="rRNA N-glycosylase" evidence="9">
    <location>
        <begin position="26"/>
        <end position="229"/>
    </location>
</feature>
<accession>A0AAW1NC27</accession>
<comment type="catalytic activity">
    <reaction evidence="1 8">
        <text>Endohydrolysis of the N-glycosidic bond at one specific adenosine on the 28S rRNA.</text>
        <dbReference type="EC" id="3.2.2.22"/>
    </reaction>
</comment>
<dbReference type="SUPFAM" id="SSF56371">
    <property type="entry name" value="Ribosome inactivating proteins (RIP)"/>
    <property type="match status" value="1"/>
</dbReference>
<evidence type="ECO:0000256" key="2">
    <source>
        <dbReference type="ARBA" id="ARBA00008544"/>
    </source>
</evidence>
<protein>
    <recommendedName>
        <fullName evidence="3 8">rRNA N-glycosylase</fullName>
        <ecNumber evidence="3 8">3.2.2.22</ecNumber>
    </recommendedName>
</protein>
<keyword evidence="4 8" id="KW-0800">Toxin</keyword>
<evidence type="ECO:0000256" key="9">
    <source>
        <dbReference type="SAM" id="SignalP"/>
    </source>
</evidence>
<dbReference type="InterPro" id="IPR001574">
    <property type="entry name" value="Ribosome_inactivat_prot"/>
</dbReference>
<organism evidence="10 11">
    <name type="scientific">Saponaria officinalis</name>
    <name type="common">Common soapwort</name>
    <name type="synonym">Lychnis saponaria</name>
    <dbReference type="NCBI Taxonomy" id="3572"/>
    <lineage>
        <taxon>Eukaryota</taxon>
        <taxon>Viridiplantae</taxon>
        <taxon>Streptophyta</taxon>
        <taxon>Embryophyta</taxon>
        <taxon>Tracheophyta</taxon>
        <taxon>Spermatophyta</taxon>
        <taxon>Magnoliopsida</taxon>
        <taxon>eudicotyledons</taxon>
        <taxon>Gunneridae</taxon>
        <taxon>Pentapetalae</taxon>
        <taxon>Caryophyllales</taxon>
        <taxon>Caryophyllaceae</taxon>
        <taxon>Caryophylleae</taxon>
        <taxon>Saponaria</taxon>
    </lineage>
</organism>
<evidence type="ECO:0000256" key="8">
    <source>
        <dbReference type="RuleBase" id="RU004915"/>
    </source>
</evidence>
<evidence type="ECO:0000256" key="6">
    <source>
        <dbReference type="ARBA" id="ARBA00022821"/>
    </source>
</evidence>
<dbReference type="InterPro" id="IPR017989">
    <property type="entry name" value="Ribosome_inactivat_1/2"/>
</dbReference>
<evidence type="ECO:0000256" key="4">
    <source>
        <dbReference type="ARBA" id="ARBA00022656"/>
    </source>
</evidence>
<name>A0AAW1NC27_SAPOF</name>
<dbReference type="GO" id="GO:0030598">
    <property type="term" value="F:rRNA N-glycosylase activity"/>
    <property type="evidence" value="ECO:0007669"/>
    <property type="project" value="UniProtKB-EC"/>
</dbReference>
<sequence length="229" mass="25265">MMNNNKTICICLLFILAYFTHVSVSTPNFSLNLNTPPNKSAYNKIINDVRNSVKGKPEYDGIPMMSAPSTPFAYIVITLLAKRGATDVSLSVSINKTNLYVVGYADESTRKAFFFDDSKDAEATIFPGRVQLMKVILKIGGGYGDLERVSELKRTSMKLTLDNVKSSLLSIQGKVGSEAGFDKDQASFLLYRHFQKGLDLNTFRTNSTVMSLKVNPTIKLVPLKTVGSQ</sequence>
<dbReference type="GO" id="GO:0017148">
    <property type="term" value="P:negative regulation of translation"/>
    <property type="evidence" value="ECO:0007669"/>
    <property type="project" value="UniProtKB-KW"/>
</dbReference>
<feature type="signal peptide" evidence="9">
    <location>
        <begin position="1"/>
        <end position="25"/>
    </location>
</feature>
<keyword evidence="7 8" id="KW-0652">Protein synthesis inhibitor</keyword>
<evidence type="ECO:0000256" key="7">
    <source>
        <dbReference type="ARBA" id="ARBA00023193"/>
    </source>
</evidence>
<gene>
    <name evidence="10" type="ORF">RND81_01G047400</name>
</gene>
<dbReference type="EMBL" id="JBDFQZ010000001">
    <property type="protein sequence ID" value="KAK9755749.1"/>
    <property type="molecule type" value="Genomic_DNA"/>
</dbReference>
<dbReference type="EC" id="3.2.2.22" evidence="3 8"/>
<keyword evidence="9" id="KW-0732">Signal</keyword>
<comment type="caution">
    <text evidence="10">The sequence shown here is derived from an EMBL/GenBank/DDBJ whole genome shotgun (WGS) entry which is preliminary data.</text>
</comment>
<dbReference type="Gene3D" id="3.40.420.10">
    <property type="entry name" value="Ricin (A subunit), domain 1"/>
    <property type="match status" value="1"/>
</dbReference>
<dbReference type="InterPro" id="IPR016138">
    <property type="entry name" value="Ribosome_inactivat_prot_sub1"/>
</dbReference>
<dbReference type="PRINTS" id="PR00396">
    <property type="entry name" value="SHIGARICIN"/>
</dbReference>
<keyword evidence="6 8" id="KW-0611">Plant defense</keyword>
<reference evidence="10" key="1">
    <citation type="submission" date="2024-03" db="EMBL/GenBank/DDBJ databases">
        <title>WGS assembly of Saponaria officinalis var. Norfolk2.</title>
        <authorList>
            <person name="Jenkins J."/>
            <person name="Shu S."/>
            <person name="Grimwood J."/>
            <person name="Barry K."/>
            <person name="Goodstein D."/>
            <person name="Schmutz J."/>
            <person name="Leebens-Mack J."/>
            <person name="Osbourn A."/>
        </authorList>
    </citation>
    <scope>NUCLEOTIDE SEQUENCE [LARGE SCALE GENOMIC DNA]</scope>
    <source>
        <strain evidence="10">JIC</strain>
    </source>
</reference>
<dbReference type="AlphaFoldDB" id="A0AAW1NC27"/>
<evidence type="ECO:0000313" key="11">
    <source>
        <dbReference type="Proteomes" id="UP001443914"/>
    </source>
</evidence>
<dbReference type="Proteomes" id="UP001443914">
    <property type="component" value="Unassembled WGS sequence"/>
</dbReference>
<dbReference type="GO" id="GO:0006952">
    <property type="term" value="P:defense response"/>
    <property type="evidence" value="ECO:0007669"/>
    <property type="project" value="UniProtKB-KW"/>
</dbReference>
<evidence type="ECO:0000256" key="5">
    <source>
        <dbReference type="ARBA" id="ARBA00022801"/>
    </source>
</evidence>
<dbReference type="Pfam" id="PF00161">
    <property type="entry name" value="RIP"/>
    <property type="match status" value="1"/>
</dbReference>